<dbReference type="EMBL" id="KN825629">
    <property type="protein sequence ID" value="KIK82424.1"/>
    <property type="molecule type" value="Genomic_DNA"/>
</dbReference>
<dbReference type="InParanoid" id="A0A0D0DL00"/>
<protein>
    <submittedName>
        <fullName evidence="1">Uncharacterized protein</fullName>
    </submittedName>
</protein>
<proteinExistence type="predicted"/>
<dbReference type="AlphaFoldDB" id="A0A0D0DL00"/>
<keyword evidence="2" id="KW-1185">Reference proteome</keyword>
<organism evidence="1 2">
    <name type="scientific">Paxillus rubicundulus Ve08.2h10</name>
    <dbReference type="NCBI Taxonomy" id="930991"/>
    <lineage>
        <taxon>Eukaryota</taxon>
        <taxon>Fungi</taxon>
        <taxon>Dikarya</taxon>
        <taxon>Basidiomycota</taxon>
        <taxon>Agaricomycotina</taxon>
        <taxon>Agaricomycetes</taxon>
        <taxon>Agaricomycetidae</taxon>
        <taxon>Boletales</taxon>
        <taxon>Paxilineae</taxon>
        <taxon>Paxillaceae</taxon>
        <taxon>Paxillus</taxon>
    </lineage>
</organism>
<dbReference type="OrthoDB" id="2679253at2759"/>
<reference evidence="1 2" key="1">
    <citation type="submission" date="2014-04" db="EMBL/GenBank/DDBJ databases">
        <authorList>
            <consortium name="DOE Joint Genome Institute"/>
            <person name="Kuo A."/>
            <person name="Kohler A."/>
            <person name="Jargeat P."/>
            <person name="Nagy L.G."/>
            <person name="Floudas D."/>
            <person name="Copeland A."/>
            <person name="Barry K.W."/>
            <person name="Cichocki N."/>
            <person name="Veneault-Fourrey C."/>
            <person name="LaButti K."/>
            <person name="Lindquist E.A."/>
            <person name="Lipzen A."/>
            <person name="Lundell T."/>
            <person name="Morin E."/>
            <person name="Murat C."/>
            <person name="Sun H."/>
            <person name="Tunlid A."/>
            <person name="Henrissat B."/>
            <person name="Grigoriev I.V."/>
            <person name="Hibbett D.S."/>
            <person name="Martin F."/>
            <person name="Nordberg H.P."/>
            <person name="Cantor M.N."/>
            <person name="Hua S.X."/>
        </authorList>
    </citation>
    <scope>NUCLEOTIDE SEQUENCE [LARGE SCALE GENOMIC DNA]</scope>
    <source>
        <strain evidence="1 2">Ve08.2h10</strain>
    </source>
</reference>
<dbReference type="HOGENOM" id="CLU_2460814_0_0_1"/>
<gene>
    <name evidence="1" type="ORF">PAXRUDRAFT_804639</name>
</gene>
<evidence type="ECO:0000313" key="1">
    <source>
        <dbReference type="EMBL" id="KIK82424.1"/>
    </source>
</evidence>
<evidence type="ECO:0000313" key="2">
    <source>
        <dbReference type="Proteomes" id="UP000054538"/>
    </source>
</evidence>
<dbReference type="Proteomes" id="UP000054538">
    <property type="component" value="Unassembled WGS sequence"/>
</dbReference>
<feature type="non-terminal residue" evidence="1">
    <location>
        <position position="1"/>
    </location>
</feature>
<sequence length="89" mass="10245">IGPHFVFDAQHLSKFNGHSFVCFINEPFTANDFWDFQVCCIFVDQFSSLKSVLAKFCQMGSFLYLFYMLTKQNFCCLAGKKGILLLHTV</sequence>
<name>A0A0D0DL00_9AGAM</name>
<accession>A0A0D0DL00</accession>
<reference evidence="2" key="2">
    <citation type="submission" date="2015-01" db="EMBL/GenBank/DDBJ databases">
        <title>Evolutionary Origins and Diversification of the Mycorrhizal Mutualists.</title>
        <authorList>
            <consortium name="DOE Joint Genome Institute"/>
            <consortium name="Mycorrhizal Genomics Consortium"/>
            <person name="Kohler A."/>
            <person name="Kuo A."/>
            <person name="Nagy L.G."/>
            <person name="Floudas D."/>
            <person name="Copeland A."/>
            <person name="Barry K.W."/>
            <person name="Cichocki N."/>
            <person name="Veneault-Fourrey C."/>
            <person name="LaButti K."/>
            <person name="Lindquist E.A."/>
            <person name="Lipzen A."/>
            <person name="Lundell T."/>
            <person name="Morin E."/>
            <person name="Murat C."/>
            <person name="Riley R."/>
            <person name="Ohm R."/>
            <person name="Sun H."/>
            <person name="Tunlid A."/>
            <person name="Henrissat B."/>
            <person name="Grigoriev I.V."/>
            <person name="Hibbett D.S."/>
            <person name="Martin F."/>
        </authorList>
    </citation>
    <scope>NUCLEOTIDE SEQUENCE [LARGE SCALE GENOMIC DNA]</scope>
    <source>
        <strain evidence="2">Ve08.2h10</strain>
    </source>
</reference>